<keyword evidence="2" id="KW-1185">Reference proteome</keyword>
<comment type="caution">
    <text evidence="1">The sequence shown here is derived from an EMBL/GenBank/DDBJ whole genome shotgun (WGS) entry which is preliminary data.</text>
</comment>
<name>A0AAE0N5Q2_9PEZI</name>
<evidence type="ECO:0000313" key="1">
    <source>
        <dbReference type="EMBL" id="KAK3370409.1"/>
    </source>
</evidence>
<dbReference type="Proteomes" id="UP001285441">
    <property type="component" value="Unassembled WGS sequence"/>
</dbReference>
<gene>
    <name evidence="1" type="ORF">B0H63DRAFT_552375</name>
</gene>
<dbReference type="AlphaFoldDB" id="A0AAE0N5Q2"/>
<protein>
    <submittedName>
        <fullName evidence="1">Uncharacterized protein</fullName>
    </submittedName>
</protein>
<accession>A0AAE0N5Q2</accession>
<organism evidence="1 2">
    <name type="scientific">Podospora didyma</name>
    <dbReference type="NCBI Taxonomy" id="330526"/>
    <lineage>
        <taxon>Eukaryota</taxon>
        <taxon>Fungi</taxon>
        <taxon>Dikarya</taxon>
        <taxon>Ascomycota</taxon>
        <taxon>Pezizomycotina</taxon>
        <taxon>Sordariomycetes</taxon>
        <taxon>Sordariomycetidae</taxon>
        <taxon>Sordariales</taxon>
        <taxon>Podosporaceae</taxon>
        <taxon>Podospora</taxon>
    </lineage>
</organism>
<reference evidence="1" key="1">
    <citation type="journal article" date="2023" name="Mol. Phylogenet. Evol.">
        <title>Genome-scale phylogeny and comparative genomics of the fungal order Sordariales.</title>
        <authorList>
            <person name="Hensen N."/>
            <person name="Bonometti L."/>
            <person name="Westerberg I."/>
            <person name="Brannstrom I.O."/>
            <person name="Guillou S."/>
            <person name="Cros-Aarteil S."/>
            <person name="Calhoun S."/>
            <person name="Haridas S."/>
            <person name="Kuo A."/>
            <person name="Mondo S."/>
            <person name="Pangilinan J."/>
            <person name="Riley R."/>
            <person name="LaButti K."/>
            <person name="Andreopoulos B."/>
            <person name="Lipzen A."/>
            <person name="Chen C."/>
            <person name="Yan M."/>
            <person name="Daum C."/>
            <person name="Ng V."/>
            <person name="Clum A."/>
            <person name="Steindorff A."/>
            <person name="Ohm R.A."/>
            <person name="Martin F."/>
            <person name="Silar P."/>
            <person name="Natvig D.O."/>
            <person name="Lalanne C."/>
            <person name="Gautier V."/>
            <person name="Ament-Velasquez S.L."/>
            <person name="Kruys A."/>
            <person name="Hutchinson M.I."/>
            <person name="Powell A.J."/>
            <person name="Barry K."/>
            <person name="Miller A.N."/>
            <person name="Grigoriev I.V."/>
            <person name="Debuchy R."/>
            <person name="Gladieux P."/>
            <person name="Hiltunen Thoren M."/>
            <person name="Johannesson H."/>
        </authorList>
    </citation>
    <scope>NUCLEOTIDE SEQUENCE</scope>
    <source>
        <strain evidence="1">CBS 232.78</strain>
    </source>
</reference>
<reference evidence="1" key="2">
    <citation type="submission" date="2023-06" db="EMBL/GenBank/DDBJ databases">
        <authorList>
            <consortium name="Lawrence Berkeley National Laboratory"/>
            <person name="Haridas S."/>
            <person name="Hensen N."/>
            <person name="Bonometti L."/>
            <person name="Westerberg I."/>
            <person name="Brannstrom I.O."/>
            <person name="Guillou S."/>
            <person name="Cros-Aarteil S."/>
            <person name="Calhoun S."/>
            <person name="Kuo A."/>
            <person name="Mondo S."/>
            <person name="Pangilinan J."/>
            <person name="Riley R."/>
            <person name="LaButti K."/>
            <person name="Andreopoulos B."/>
            <person name="Lipzen A."/>
            <person name="Chen C."/>
            <person name="Yanf M."/>
            <person name="Daum C."/>
            <person name="Ng V."/>
            <person name="Clum A."/>
            <person name="Steindorff A."/>
            <person name="Ohm R."/>
            <person name="Martin F."/>
            <person name="Silar P."/>
            <person name="Natvig D."/>
            <person name="Lalanne C."/>
            <person name="Gautier V."/>
            <person name="Ament-velasquez S.L."/>
            <person name="Kruys A."/>
            <person name="Hutchinson M.I."/>
            <person name="Powell A.J."/>
            <person name="Barry K."/>
            <person name="Miller A.N."/>
            <person name="Grigoriev I.V."/>
            <person name="Debuchy R."/>
            <person name="Gladieux P."/>
            <person name="Thoren M.H."/>
            <person name="Johannesson H."/>
        </authorList>
    </citation>
    <scope>NUCLEOTIDE SEQUENCE</scope>
    <source>
        <strain evidence="1">CBS 232.78</strain>
    </source>
</reference>
<proteinExistence type="predicted"/>
<evidence type="ECO:0000313" key="2">
    <source>
        <dbReference type="Proteomes" id="UP001285441"/>
    </source>
</evidence>
<dbReference type="EMBL" id="JAULSW010000009">
    <property type="protein sequence ID" value="KAK3370409.1"/>
    <property type="molecule type" value="Genomic_DNA"/>
</dbReference>
<sequence length="209" mass="23040">MCPPVPNSAHTGFAVSLYRPVYELPWSSRSTRPNILAHAFALFGSTLGLYLAKVLSVSPPHECSPSSDGAGRIPIRRQSLWDRIHRHALTEPDHQDIGLVIRVCPMEKSPTPAEFGNGKAWFYLRTKMGMRLIEEVVAYTAVSHPLARDVVRFIEPCIHTDGPGGDQGLIGKSSTVIFALTLQLPGCKPPYCHMALLQGRIVNPYLEDT</sequence>